<protein>
    <submittedName>
        <fullName evidence="5">Molybdopterin biosynthesis protein moeA</fullName>
    </submittedName>
</protein>
<dbReference type="AlphaFoldDB" id="U3AFJ2"/>
<dbReference type="EMBL" id="BATA01000076">
    <property type="protein sequence ID" value="GAD53553.1"/>
    <property type="molecule type" value="Genomic_DNA"/>
</dbReference>
<dbReference type="Gene3D" id="3.40.980.10">
    <property type="entry name" value="MoaB/Mog-like domain"/>
    <property type="match status" value="1"/>
</dbReference>
<dbReference type="UniPathway" id="UPA00344"/>
<dbReference type="GO" id="GO:0005737">
    <property type="term" value="C:cytoplasm"/>
    <property type="evidence" value="ECO:0007669"/>
    <property type="project" value="TreeGrafter"/>
</dbReference>
<dbReference type="InterPro" id="IPR005111">
    <property type="entry name" value="MoeA_C_domain_IV"/>
</dbReference>
<evidence type="ECO:0000256" key="1">
    <source>
        <dbReference type="ARBA" id="ARBA00005046"/>
    </source>
</evidence>
<dbReference type="SUPFAM" id="SSF53218">
    <property type="entry name" value="Molybdenum cofactor biosynthesis proteins"/>
    <property type="match status" value="1"/>
</dbReference>
<dbReference type="SMART" id="SM00852">
    <property type="entry name" value="MoCF_biosynth"/>
    <property type="match status" value="1"/>
</dbReference>
<dbReference type="Gene3D" id="2.170.190.11">
    <property type="entry name" value="Molybdopterin biosynthesis moea protein, domain 3"/>
    <property type="match status" value="1"/>
</dbReference>
<feature type="compositionally biased region" description="Basic and acidic residues" evidence="3">
    <location>
        <begin position="37"/>
        <end position="47"/>
    </location>
</feature>
<evidence type="ECO:0000256" key="3">
    <source>
        <dbReference type="SAM" id="MobiDB-lite"/>
    </source>
</evidence>
<comment type="pathway">
    <text evidence="1">Cofactor biosynthesis; molybdopterin biosynthesis.</text>
</comment>
<dbReference type="GO" id="GO:0061599">
    <property type="term" value="F:molybdopterin molybdotransferase activity"/>
    <property type="evidence" value="ECO:0007669"/>
    <property type="project" value="TreeGrafter"/>
</dbReference>
<dbReference type="CDD" id="cd00887">
    <property type="entry name" value="MoeA"/>
    <property type="match status" value="1"/>
</dbReference>
<dbReference type="InterPro" id="IPR005110">
    <property type="entry name" value="MoeA_linker/N"/>
</dbReference>
<dbReference type="PANTHER" id="PTHR10192:SF19">
    <property type="entry name" value="MOLYBDOPTERIN BIOSYNTHESIS PROTEIN MJ0666-RELATED"/>
    <property type="match status" value="1"/>
</dbReference>
<comment type="caution">
    <text evidence="5">The sequence shown here is derived from an EMBL/GenBank/DDBJ whole genome shotgun (WGS) entry which is preliminary data.</text>
</comment>
<dbReference type="SUPFAM" id="SSF63867">
    <property type="entry name" value="MoeA C-terminal domain-like"/>
    <property type="match status" value="1"/>
</dbReference>
<evidence type="ECO:0000259" key="4">
    <source>
        <dbReference type="SMART" id="SM00852"/>
    </source>
</evidence>
<dbReference type="Proteomes" id="UP000016986">
    <property type="component" value="Unassembled WGS sequence"/>
</dbReference>
<name>U3AFJ2_9EURY</name>
<dbReference type="InterPro" id="IPR038987">
    <property type="entry name" value="MoeA-like"/>
</dbReference>
<keyword evidence="2" id="KW-0501">Molybdenum cofactor biosynthesis</keyword>
<evidence type="ECO:0000313" key="6">
    <source>
        <dbReference type="Proteomes" id="UP000016986"/>
    </source>
</evidence>
<dbReference type="InterPro" id="IPR036425">
    <property type="entry name" value="MoaB/Mog-like_dom_sf"/>
</dbReference>
<dbReference type="PANTHER" id="PTHR10192">
    <property type="entry name" value="MOLYBDOPTERIN BIOSYNTHESIS PROTEIN"/>
    <property type="match status" value="1"/>
</dbReference>
<dbReference type="Gene3D" id="3.90.105.10">
    <property type="entry name" value="Molybdopterin biosynthesis moea protein, domain 2"/>
    <property type="match status" value="1"/>
</dbReference>
<evidence type="ECO:0000256" key="2">
    <source>
        <dbReference type="ARBA" id="ARBA00023150"/>
    </source>
</evidence>
<organism evidence="5 6">
    <name type="scientific">Halarchaeum acidiphilum MH1-52-1</name>
    <dbReference type="NCBI Taxonomy" id="1261545"/>
    <lineage>
        <taxon>Archaea</taxon>
        <taxon>Methanobacteriati</taxon>
        <taxon>Methanobacteriota</taxon>
        <taxon>Stenosarchaea group</taxon>
        <taxon>Halobacteria</taxon>
        <taxon>Halobacteriales</taxon>
        <taxon>Halobacteriaceae</taxon>
    </lineage>
</organism>
<evidence type="ECO:0000313" key="5">
    <source>
        <dbReference type="EMBL" id="GAD53553.1"/>
    </source>
</evidence>
<dbReference type="GO" id="GO:0006777">
    <property type="term" value="P:Mo-molybdopterin cofactor biosynthetic process"/>
    <property type="evidence" value="ECO:0007669"/>
    <property type="project" value="UniProtKB-KW"/>
</dbReference>
<accession>U3AFJ2</accession>
<reference evidence="5 6" key="1">
    <citation type="submission" date="2013-09" db="EMBL/GenBank/DDBJ databases">
        <title>Whole genome sequencing of Halarchaeum acidiphilum strain MH1-52-1.</title>
        <authorList>
            <person name="Shimane Y."/>
            <person name="Minegishi H."/>
            <person name="Nishi S."/>
            <person name="Echigo A."/>
            <person name="Shuto A."/>
            <person name="Konishi M."/>
            <person name="Ito T."/>
            <person name="Ohkuma M."/>
            <person name="Ohta Y."/>
            <person name="Nagano Y."/>
            <person name="Tsubouchi T."/>
            <person name="Mori K."/>
            <person name="Usui K."/>
            <person name="Kamekura M."/>
            <person name="Usami R."/>
            <person name="Takaki Y."/>
            <person name="Hatada Y."/>
        </authorList>
    </citation>
    <scope>NUCLEOTIDE SEQUENCE [LARGE SCALE GENOMIC DNA]</scope>
    <source>
        <strain evidence="5 6">JCM 16109</strain>
    </source>
</reference>
<dbReference type="InterPro" id="IPR036135">
    <property type="entry name" value="MoeA_linker/N_sf"/>
</dbReference>
<dbReference type="NCBIfam" id="TIGR00177">
    <property type="entry name" value="molyb_syn"/>
    <property type="match status" value="1"/>
</dbReference>
<feature type="domain" description="MoaB/Mog" evidence="4">
    <location>
        <begin position="264"/>
        <end position="398"/>
    </location>
</feature>
<dbReference type="Pfam" id="PF00994">
    <property type="entry name" value="MoCF_biosynth"/>
    <property type="match status" value="1"/>
</dbReference>
<dbReference type="Pfam" id="PF03454">
    <property type="entry name" value="MoeA_C"/>
    <property type="match status" value="1"/>
</dbReference>
<dbReference type="InterPro" id="IPR036688">
    <property type="entry name" value="MoeA_C_domain_IV_sf"/>
</dbReference>
<gene>
    <name evidence="5" type="ORF">MBEHAL_2313</name>
</gene>
<dbReference type="Pfam" id="PF03453">
    <property type="entry name" value="MoeA_N"/>
    <property type="match status" value="1"/>
</dbReference>
<proteinExistence type="predicted"/>
<sequence>MQPAGLDVQRESIGADARQIEDEPVCVVALEEVDEDGVGKPPERLAEPGHTPPFGREVEKGGGLTSETGRFSAVDPLPLAMTGAHDRRHAGFRERARVAEARASLLDVVAAHERTETVAVADAAGRTLAEPTEAARAAPGYERAAMDGYAVRARDTFGASERDPAVLRAAETMGPDAAVRVHTGSELPDGADAVVMIEDTSEYGDDVEVLDAVAARENVGAADEDVAADQRLHDAGHRLRPSDLGLLKESGVREVSAYDRPEIAVIPTGEELVQADPEPGEMIETNGLTVSRLVESWGGRARYRDVVTDDADALRAAIERDLDADVVVTTGGSSVGERDLTPDVVESLGRLVFHGVALKPGHPVAAGVVEDTPVICLPGYPVACIVNAVQFLRPALKRAGGTPVPAFPNVEAELSGKLRSEPGVRTYARVTLDEAADGRIAAPVHTNGSGILSTVALADGWVVVPESVEGYAAGETVTVEQWEVSP</sequence>
<feature type="region of interest" description="Disordered" evidence="3">
    <location>
        <begin position="34"/>
        <end position="74"/>
    </location>
</feature>
<keyword evidence="6" id="KW-1185">Reference proteome</keyword>
<dbReference type="Gene3D" id="2.40.340.10">
    <property type="entry name" value="MoeA, C-terminal, domain IV"/>
    <property type="match status" value="1"/>
</dbReference>
<dbReference type="eggNOG" id="arCOG00216">
    <property type="taxonomic scope" value="Archaea"/>
</dbReference>
<dbReference type="SUPFAM" id="SSF63882">
    <property type="entry name" value="MoeA N-terminal region -like"/>
    <property type="match status" value="1"/>
</dbReference>
<dbReference type="InterPro" id="IPR001453">
    <property type="entry name" value="MoaB/Mog_dom"/>
</dbReference>